<dbReference type="GO" id="GO:0031956">
    <property type="term" value="F:medium-chain fatty acid-CoA ligase activity"/>
    <property type="evidence" value="ECO:0007669"/>
    <property type="project" value="TreeGrafter"/>
</dbReference>
<feature type="domain" description="AMP-binding enzyme C-terminal" evidence="4">
    <location>
        <begin position="419"/>
        <end position="497"/>
    </location>
</feature>
<dbReference type="SUPFAM" id="SSF56801">
    <property type="entry name" value="Acetyl-CoA synthetase-like"/>
    <property type="match status" value="1"/>
</dbReference>
<organism evidence="5">
    <name type="scientific">freshwater metagenome</name>
    <dbReference type="NCBI Taxonomy" id="449393"/>
    <lineage>
        <taxon>unclassified sequences</taxon>
        <taxon>metagenomes</taxon>
        <taxon>ecological metagenomes</taxon>
    </lineage>
</organism>
<dbReference type="InterPro" id="IPR045851">
    <property type="entry name" value="AMP-bd_C_sf"/>
</dbReference>
<sequence>MAGKRFWDRAQQNPTRIALIDPAGEAITAGALFGSGNQAVRVARARDVRAGDTVAALLPNCRELIELYLAAMQAGWYLVPINHHLTAPEVAHIVTDSDARLLVTHEWFRDLARDAVGLLADAPAVLTVGDCGFGDDWRTALDAQDDDLPDDRTSGGIMYYTSGTTGRPKGVRRPLPTSGPDENAGMYSELLRLCGISSSEDDVHLCTSPLYHTAVLAFATDALHGGQTVVVMDRWDAAGALELVARHGVTNTHVVPTQFHRLLALPDEVRELADISSLRYVLHGAAPCSVDVKRRMIAWWGPVIVEYYGTTEGGGTVVTAAEWLERPGTVGRTWPGAEIRILDDDGCRVGNGTPGLVYIKLGSEPFEYHGDPDKTAGNRLGDFFTVGDIGYVDDEGYLFLCDRVADVIIAGGVNIYPAEIEGVLLAHPAVADVAVVGALDEALGERVVAVVLPMPERAADPSLIADLLAHCAGHLARFKTPTEVRLVESLPRDPNGKLPRRLVREQVRAATDPAPG</sequence>
<dbReference type="PANTHER" id="PTHR43201:SF5">
    <property type="entry name" value="MEDIUM-CHAIN ACYL-COA LIGASE ACSF2, MITOCHONDRIAL"/>
    <property type="match status" value="1"/>
</dbReference>
<comment type="similarity">
    <text evidence="1">Belongs to the ATP-dependent AMP-binding enzyme family.</text>
</comment>
<evidence type="ECO:0000256" key="2">
    <source>
        <dbReference type="ARBA" id="ARBA00022598"/>
    </source>
</evidence>
<accession>A0A6J6ZC28</accession>
<dbReference type="Pfam" id="PF13193">
    <property type="entry name" value="AMP-binding_C"/>
    <property type="match status" value="1"/>
</dbReference>
<dbReference type="Gene3D" id="3.40.50.12780">
    <property type="entry name" value="N-terminal domain of ligase-like"/>
    <property type="match status" value="1"/>
</dbReference>
<feature type="domain" description="AMP-dependent synthetase/ligase" evidence="3">
    <location>
        <begin position="6"/>
        <end position="360"/>
    </location>
</feature>
<reference evidence="5" key="1">
    <citation type="submission" date="2020-05" db="EMBL/GenBank/DDBJ databases">
        <authorList>
            <person name="Chiriac C."/>
            <person name="Salcher M."/>
            <person name="Ghai R."/>
            <person name="Kavagutti S V."/>
        </authorList>
    </citation>
    <scope>NUCLEOTIDE SEQUENCE</scope>
</reference>
<dbReference type="InterPro" id="IPR000873">
    <property type="entry name" value="AMP-dep_synth/lig_dom"/>
</dbReference>
<gene>
    <name evidence="5" type="ORF">UFOPK3139_00601</name>
    <name evidence="6" type="ORF">UFOPK3543_01116</name>
</gene>
<dbReference type="Gene3D" id="3.30.300.30">
    <property type="match status" value="1"/>
</dbReference>
<evidence type="ECO:0000259" key="4">
    <source>
        <dbReference type="Pfam" id="PF13193"/>
    </source>
</evidence>
<dbReference type="InterPro" id="IPR042099">
    <property type="entry name" value="ANL_N_sf"/>
</dbReference>
<dbReference type="Pfam" id="PF00501">
    <property type="entry name" value="AMP-binding"/>
    <property type="match status" value="1"/>
</dbReference>
<name>A0A6J6ZC28_9ZZZZ</name>
<evidence type="ECO:0000313" key="6">
    <source>
        <dbReference type="EMBL" id="CAB4905570.1"/>
    </source>
</evidence>
<keyword evidence="2" id="KW-0436">Ligase</keyword>
<dbReference type="EMBL" id="CAFABA010000016">
    <property type="protein sequence ID" value="CAB4819371.1"/>
    <property type="molecule type" value="Genomic_DNA"/>
</dbReference>
<protein>
    <submittedName>
        <fullName evidence="5">Unannotated protein</fullName>
    </submittedName>
</protein>
<evidence type="ECO:0000259" key="3">
    <source>
        <dbReference type="Pfam" id="PF00501"/>
    </source>
</evidence>
<evidence type="ECO:0000313" key="5">
    <source>
        <dbReference type="EMBL" id="CAB4819371.1"/>
    </source>
</evidence>
<dbReference type="InterPro" id="IPR025110">
    <property type="entry name" value="AMP-bd_C"/>
</dbReference>
<dbReference type="PANTHER" id="PTHR43201">
    <property type="entry name" value="ACYL-COA SYNTHETASE"/>
    <property type="match status" value="1"/>
</dbReference>
<evidence type="ECO:0000256" key="1">
    <source>
        <dbReference type="ARBA" id="ARBA00006432"/>
    </source>
</evidence>
<proteinExistence type="inferred from homology"/>
<dbReference type="EMBL" id="CAFBMH010000032">
    <property type="protein sequence ID" value="CAB4905570.1"/>
    <property type="molecule type" value="Genomic_DNA"/>
</dbReference>
<dbReference type="AlphaFoldDB" id="A0A6J6ZC28"/>
<dbReference type="GO" id="GO:0006631">
    <property type="term" value="P:fatty acid metabolic process"/>
    <property type="evidence" value="ECO:0007669"/>
    <property type="project" value="TreeGrafter"/>
</dbReference>